<evidence type="ECO:0000256" key="8">
    <source>
        <dbReference type="SAM" id="MobiDB-lite"/>
    </source>
</evidence>
<reference evidence="11 12" key="1">
    <citation type="submission" date="2017-03" db="EMBL/GenBank/DDBJ databases">
        <title>WGS assembly of Porphyra umbilicalis.</title>
        <authorList>
            <person name="Brawley S.H."/>
            <person name="Blouin N.A."/>
            <person name="Ficko-Blean E."/>
            <person name="Wheeler G.L."/>
            <person name="Lohr M."/>
            <person name="Goodson H.V."/>
            <person name="Jenkins J.W."/>
            <person name="Blaby-Haas C.E."/>
            <person name="Helliwell K.E."/>
            <person name="Chan C."/>
            <person name="Marriage T."/>
            <person name="Bhattacharya D."/>
            <person name="Klein A.S."/>
            <person name="Badis Y."/>
            <person name="Brodie J."/>
            <person name="Cao Y."/>
            <person name="Collen J."/>
            <person name="Dittami S.M."/>
            <person name="Gachon C.M."/>
            <person name="Green B.R."/>
            <person name="Karpowicz S."/>
            <person name="Kim J.W."/>
            <person name="Kudahl U."/>
            <person name="Lin S."/>
            <person name="Michel G."/>
            <person name="Mittag M."/>
            <person name="Olson B.J."/>
            <person name="Pangilinan J."/>
            <person name="Peng Y."/>
            <person name="Qiu H."/>
            <person name="Shu S."/>
            <person name="Singer J.T."/>
            <person name="Smith A.G."/>
            <person name="Sprecher B.N."/>
            <person name="Wagner V."/>
            <person name="Wang W."/>
            <person name="Wang Z.-Y."/>
            <person name="Yan J."/>
            <person name="Yarish C."/>
            <person name="Zoeuner-Riek S."/>
            <person name="Zhuang Y."/>
            <person name="Zou Y."/>
            <person name="Lindquist E.A."/>
            <person name="Grimwood J."/>
            <person name="Barry K."/>
            <person name="Rokhsar D.S."/>
            <person name="Schmutz J."/>
            <person name="Stiller J.W."/>
            <person name="Grossman A.R."/>
            <person name="Prochnik S.E."/>
        </authorList>
    </citation>
    <scope>NUCLEOTIDE SEQUENCE [LARGE SCALE GENOMIC DNA]</scope>
    <source>
        <strain evidence="11">4086291</strain>
    </source>
</reference>
<dbReference type="InterPro" id="IPR000322">
    <property type="entry name" value="Glyco_hydro_31_TIM"/>
</dbReference>
<dbReference type="CDD" id="cd06603">
    <property type="entry name" value="GH31_GANC_GANAB_alpha"/>
    <property type="match status" value="1"/>
</dbReference>
<comment type="pathway">
    <text evidence="1">Glycan metabolism.</text>
</comment>
<protein>
    <submittedName>
        <fullName evidence="11">Uncharacterized protein</fullName>
    </submittedName>
</protein>
<evidence type="ECO:0000256" key="2">
    <source>
        <dbReference type="ARBA" id="ARBA00007806"/>
    </source>
</evidence>
<keyword evidence="3" id="KW-0732">Signal</keyword>
<comment type="similarity">
    <text evidence="2 7">Belongs to the glycosyl hydrolase 31 family.</text>
</comment>
<dbReference type="GO" id="GO:0005975">
    <property type="term" value="P:carbohydrate metabolic process"/>
    <property type="evidence" value="ECO:0007669"/>
    <property type="project" value="InterPro"/>
</dbReference>
<evidence type="ECO:0000259" key="10">
    <source>
        <dbReference type="Pfam" id="PF13802"/>
    </source>
</evidence>
<dbReference type="GO" id="GO:0006491">
    <property type="term" value="P:N-glycan processing"/>
    <property type="evidence" value="ECO:0007669"/>
    <property type="project" value="TreeGrafter"/>
</dbReference>
<feature type="region of interest" description="Disordered" evidence="8">
    <location>
        <begin position="1"/>
        <end position="37"/>
    </location>
</feature>
<evidence type="ECO:0000313" key="12">
    <source>
        <dbReference type="Proteomes" id="UP000218209"/>
    </source>
</evidence>
<accession>A0A1X6NQ15</accession>
<gene>
    <name evidence="11" type="ORF">BU14_0686s0007</name>
</gene>
<dbReference type="PANTHER" id="PTHR22762">
    <property type="entry name" value="ALPHA-GLUCOSIDASE"/>
    <property type="match status" value="1"/>
</dbReference>
<evidence type="ECO:0000256" key="5">
    <source>
        <dbReference type="ARBA" id="ARBA00023180"/>
    </source>
</evidence>
<proteinExistence type="inferred from homology"/>
<name>A0A1X6NQ15_PORUM</name>
<feature type="domain" description="Glycoside hydrolase family 31 TIM barrel" evidence="9">
    <location>
        <begin position="465"/>
        <end position="794"/>
    </location>
</feature>
<dbReference type="OrthoDB" id="3237269at2759"/>
<dbReference type="Gene3D" id="3.20.20.80">
    <property type="entry name" value="Glycosidases"/>
    <property type="match status" value="2"/>
</dbReference>
<sequence>MVSSVMEVASGAAGARGSRRTRLRGRRRSPSAAAAASPPPHWYVLVGLLCLLAFAGATNAAEWAKLKTCGDAPFCRRHRHGRAGRHSSGGALSLTAGSLALAPDGFSVRGTLTRPAGPDVVLSVSLHAGGVWRLLLEDAPGAPHPRFRVGRIALVDAAAPLPLTAAVLSVGGDGVAALRAPGVDGWVRLTPAPLRVALVSAAGEEVVVVNGHGLLRMEPFVKAPAETPTPAATAEGATPSPAASAEAAADGAAAADAHAGVGGDGDDELPAAAADGGEHEQGAVATEAAAAASPPPVDDTGCDGCGSVTFKAHTDPQPRGAQAVAADISFPGATSLHGLPGRTLPLSLPITVTPALVGPAVAAVTEPLRLYNLDVFEYELDKPLGLYGAIPLLYARSAATGRSVGVLWLNAAETFVDIADAGGAVAGKDTHWVSESGTVELFLLPGSDRGPADVYEQYLGLTGRPALPPAFALGKHQCRWNYRDDADARSVNAGFERHGLPYDVLWLDIEHTDGKRYFTWDTDKFPDPSGLMDHLAAHGGRQLVTIIDPHIKRDDGFSLHTDATAGGHYVKNADGGDFDGWCWAGASSYIDYLAPAAREFWASRFCPAKYPHFGPTLHTWVDMNEPSVFNGPEGTMPKHAVHAGGWEHRDVHNVYGIQSMAATADGLVRGHGPTERPFALSRSYFAGSHRHSAVWTGDNTASFPHLASTVRMVLGLQLGGVSLSGADVGGFFHNPDAELMGRWYAAAVYQPFLRNHAHMDTARREPWLFGDATTDAVRRALRERYALLPYWRTLFAANALGGGGTPFADAGPPMRPVWWPRAVDGGPTAGAAAGSNASLDGGAPAEEEVAWFVGRCLYVPPVLEAGVTAATTVLPGPPSARWFDTHSPATPGAPIAGGTAHTVDAPVGRLLAYAAGGCVVPRSARARRSTAAGAADPLTLAVYLDAAGGAAGEWVAEDGKTTAAATAGAYTLVRYAAGGGALTATVAGGQGLGGGVDPVGVERVVVYGAPRVAEGVWMTVEGEGGGERPVPHTDLGDAGGVVVKLGGGVPAAGWKLRWA</sequence>
<dbReference type="GO" id="GO:0090599">
    <property type="term" value="F:alpha-glucosidase activity"/>
    <property type="evidence" value="ECO:0007669"/>
    <property type="project" value="TreeGrafter"/>
</dbReference>
<dbReference type="PANTHER" id="PTHR22762:SF54">
    <property type="entry name" value="BCDNA.GH04962"/>
    <property type="match status" value="1"/>
</dbReference>
<dbReference type="Proteomes" id="UP000218209">
    <property type="component" value="Unassembled WGS sequence"/>
</dbReference>
<evidence type="ECO:0000256" key="6">
    <source>
        <dbReference type="ARBA" id="ARBA00023295"/>
    </source>
</evidence>
<evidence type="ECO:0000256" key="3">
    <source>
        <dbReference type="ARBA" id="ARBA00022729"/>
    </source>
</evidence>
<keyword evidence="4 7" id="KW-0378">Hydrolase</keyword>
<feature type="compositionally biased region" description="Basic residues" evidence="8">
    <location>
        <begin position="17"/>
        <end position="29"/>
    </location>
</feature>
<feature type="compositionally biased region" description="Low complexity" evidence="8">
    <location>
        <begin position="283"/>
        <end position="292"/>
    </location>
</feature>
<evidence type="ECO:0000256" key="4">
    <source>
        <dbReference type="ARBA" id="ARBA00022801"/>
    </source>
</evidence>
<organism evidence="11 12">
    <name type="scientific">Porphyra umbilicalis</name>
    <name type="common">Purple laver</name>
    <name type="synonym">Red alga</name>
    <dbReference type="NCBI Taxonomy" id="2786"/>
    <lineage>
        <taxon>Eukaryota</taxon>
        <taxon>Rhodophyta</taxon>
        <taxon>Bangiophyceae</taxon>
        <taxon>Bangiales</taxon>
        <taxon>Bangiaceae</taxon>
        <taxon>Porphyra</taxon>
    </lineage>
</organism>
<dbReference type="Gene3D" id="2.60.40.1180">
    <property type="entry name" value="Golgi alpha-mannosidase II"/>
    <property type="match status" value="2"/>
</dbReference>
<feature type="compositionally biased region" description="Low complexity" evidence="8">
    <location>
        <begin position="226"/>
        <end position="259"/>
    </location>
</feature>
<evidence type="ECO:0000313" key="11">
    <source>
        <dbReference type="EMBL" id="OSX70704.1"/>
    </source>
</evidence>
<evidence type="ECO:0000259" key="9">
    <source>
        <dbReference type="Pfam" id="PF01055"/>
    </source>
</evidence>
<keyword evidence="12" id="KW-1185">Reference proteome</keyword>
<dbReference type="EMBL" id="KV919221">
    <property type="protein sequence ID" value="OSX70704.1"/>
    <property type="molecule type" value="Genomic_DNA"/>
</dbReference>
<keyword evidence="5" id="KW-0325">Glycoprotein</keyword>
<dbReference type="InterPro" id="IPR017853">
    <property type="entry name" value="GH"/>
</dbReference>
<dbReference type="InterPro" id="IPR025887">
    <property type="entry name" value="Glyco_hydro_31_N_dom"/>
</dbReference>
<dbReference type="AlphaFoldDB" id="A0A1X6NQ15"/>
<evidence type="ECO:0000256" key="1">
    <source>
        <dbReference type="ARBA" id="ARBA00004881"/>
    </source>
</evidence>
<keyword evidence="6 7" id="KW-0326">Glycosidase</keyword>
<dbReference type="InterPro" id="IPR013780">
    <property type="entry name" value="Glyco_hydro_b"/>
</dbReference>
<feature type="region of interest" description="Disordered" evidence="8">
    <location>
        <begin position="226"/>
        <end position="298"/>
    </location>
</feature>
<dbReference type="Gene3D" id="2.60.40.1760">
    <property type="entry name" value="glycosyl hydrolase (family 31)"/>
    <property type="match status" value="1"/>
</dbReference>
<dbReference type="Pfam" id="PF13802">
    <property type="entry name" value="Gal_mutarotas_2"/>
    <property type="match status" value="1"/>
</dbReference>
<evidence type="ECO:0000256" key="7">
    <source>
        <dbReference type="RuleBase" id="RU361185"/>
    </source>
</evidence>
<dbReference type="CDD" id="cd14752">
    <property type="entry name" value="GH31_N"/>
    <property type="match status" value="1"/>
</dbReference>
<dbReference type="SUPFAM" id="SSF51445">
    <property type="entry name" value="(Trans)glycosidases"/>
    <property type="match status" value="1"/>
</dbReference>
<dbReference type="Pfam" id="PF01055">
    <property type="entry name" value="Glyco_hydro_31_2nd"/>
    <property type="match status" value="1"/>
</dbReference>
<feature type="domain" description="Glycoside hydrolase family 31 N-terminal" evidence="10">
    <location>
        <begin position="123"/>
        <end position="417"/>
    </location>
</feature>